<evidence type="ECO:0000313" key="2">
    <source>
        <dbReference type="EMBL" id="BAM02556.1"/>
    </source>
</evidence>
<dbReference type="RefSeq" id="WP_014435776.1">
    <property type="nucleotide sequence ID" value="NC_017080.1"/>
</dbReference>
<reference evidence="2 3" key="1">
    <citation type="submission" date="2012-02" db="EMBL/GenBank/DDBJ databases">
        <title>Complete genome sequence of Phycisphaera mikurensis NBRC 102666.</title>
        <authorList>
            <person name="Ankai A."/>
            <person name="Hosoyama A."/>
            <person name="Terui Y."/>
            <person name="Sekine M."/>
            <person name="Fukai R."/>
            <person name="Kato Y."/>
            <person name="Nakamura S."/>
            <person name="Yamada-Narita S."/>
            <person name="Kawakoshi A."/>
            <person name="Fukunaga Y."/>
            <person name="Yamazaki S."/>
            <person name="Fujita N."/>
        </authorList>
    </citation>
    <scope>NUCLEOTIDE SEQUENCE [LARGE SCALE GENOMIC DNA]</scope>
    <source>
        <strain evidence="3">NBRC 102666 / KCTC 22515 / FYK2301M01</strain>
    </source>
</reference>
<evidence type="ECO:0000313" key="3">
    <source>
        <dbReference type="Proteomes" id="UP000007881"/>
    </source>
</evidence>
<keyword evidence="3" id="KW-1185">Reference proteome</keyword>
<dbReference type="STRING" id="1142394.PSMK_03970"/>
<dbReference type="Proteomes" id="UP000007881">
    <property type="component" value="Chromosome"/>
</dbReference>
<dbReference type="AlphaFoldDB" id="I0IBB8"/>
<dbReference type="KEGG" id="phm:PSMK_03970"/>
<dbReference type="SUPFAM" id="SSF51735">
    <property type="entry name" value="NAD(P)-binding Rossmann-fold domains"/>
    <property type="match status" value="1"/>
</dbReference>
<dbReference type="InterPro" id="IPR036291">
    <property type="entry name" value="NAD(P)-bd_dom_sf"/>
</dbReference>
<protein>
    <submittedName>
        <fullName evidence="2">NAD-dependent epimerase/dehydratase family protein</fullName>
    </submittedName>
</protein>
<dbReference type="HOGENOM" id="CLU_885486_0_0_0"/>
<organism evidence="2 3">
    <name type="scientific">Phycisphaera mikurensis (strain NBRC 102666 / KCTC 22515 / FYK2301M01)</name>
    <dbReference type="NCBI Taxonomy" id="1142394"/>
    <lineage>
        <taxon>Bacteria</taxon>
        <taxon>Pseudomonadati</taxon>
        <taxon>Planctomycetota</taxon>
        <taxon>Phycisphaerae</taxon>
        <taxon>Phycisphaerales</taxon>
        <taxon>Phycisphaeraceae</taxon>
        <taxon>Phycisphaera</taxon>
    </lineage>
</organism>
<accession>I0IBB8</accession>
<dbReference type="EMBL" id="AP012338">
    <property type="protein sequence ID" value="BAM02556.1"/>
    <property type="molecule type" value="Genomic_DNA"/>
</dbReference>
<evidence type="ECO:0000259" key="1">
    <source>
        <dbReference type="Pfam" id="PF01370"/>
    </source>
</evidence>
<dbReference type="InterPro" id="IPR001509">
    <property type="entry name" value="Epimerase_deHydtase"/>
</dbReference>
<name>I0IBB8_PHYMF</name>
<gene>
    <name evidence="2" type="ordered locus">PSMK_03970</name>
</gene>
<dbReference type="Pfam" id="PF01370">
    <property type="entry name" value="Epimerase"/>
    <property type="match status" value="1"/>
</dbReference>
<feature type="domain" description="NAD-dependent epimerase/dehydratase" evidence="1">
    <location>
        <begin position="3"/>
        <end position="214"/>
    </location>
</feature>
<sequence>MKILLTGASSFTGAHYAATLAARGHEVTATFTRGEGDYADGGVRQDRVARVTGCAKPLWNASFGDDRFTDTLASGGFDALCHHAADVTDYKSPAFDAAGAIANNTRNAHAVLASVAADGGVLMLTGSVFAGGRGAGSDGLPHFSPYGLSKGLSNELLAYLAAAAGVPCGEVVIPNPFGPLEEPRFTAYLVKTWMKEEAAGCNTPLYVRDNLHVGLLALAYADAVERLAARRPAFERLEPSGYIESQGAFAQRYAREMSGRLGKPCVLNLADQTAFSEPRIRVNTDPLDEAALGFDEAAAWDEAAADYLRRLG</sequence>
<dbReference type="OrthoDB" id="183072at2"/>
<dbReference type="eggNOG" id="COG0451">
    <property type="taxonomic scope" value="Bacteria"/>
</dbReference>
<dbReference type="Gene3D" id="3.40.50.720">
    <property type="entry name" value="NAD(P)-binding Rossmann-like Domain"/>
    <property type="match status" value="1"/>
</dbReference>
<proteinExistence type="predicted"/>